<reference evidence="1" key="1">
    <citation type="journal article" date="2023" name="Comput. Struct. Biotechnol. J.">
        <title>Discovery of a novel marine Bacteroidetes with a rich repertoire of carbohydrate-active enzymes.</title>
        <authorList>
            <person name="Chen B."/>
            <person name="Liu G."/>
            <person name="Chen Q."/>
            <person name="Wang H."/>
            <person name="Liu L."/>
            <person name="Tang K."/>
        </authorList>
    </citation>
    <scope>NUCLEOTIDE SEQUENCE</scope>
    <source>
        <strain evidence="1">TK19036</strain>
    </source>
</reference>
<organism evidence="1">
    <name type="scientific">Roseihalotalea indica</name>
    <dbReference type="NCBI Taxonomy" id="2867963"/>
    <lineage>
        <taxon>Bacteria</taxon>
        <taxon>Pseudomonadati</taxon>
        <taxon>Bacteroidota</taxon>
        <taxon>Cytophagia</taxon>
        <taxon>Cytophagales</taxon>
        <taxon>Catalimonadaceae</taxon>
        <taxon>Roseihalotalea</taxon>
    </lineage>
</organism>
<proteinExistence type="predicted"/>
<dbReference type="EMBL" id="CP120682">
    <property type="protein sequence ID" value="WKN37981.1"/>
    <property type="molecule type" value="Genomic_DNA"/>
</dbReference>
<evidence type="ECO:0000313" key="1">
    <source>
        <dbReference type="EMBL" id="WKN37981.1"/>
    </source>
</evidence>
<dbReference type="AlphaFoldDB" id="A0AA49GT16"/>
<accession>A0AA49GT16</accession>
<name>A0AA49GT16_9BACT</name>
<protein>
    <submittedName>
        <fullName evidence="1">Uncharacterized protein</fullName>
    </submittedName>
</protein>
<reference evidence="1" key="2">
    <citation type="journal article" date="2024" name="Antonie Van Leeuwenhoek">
        <title>Roseihalotalea indica gen. nov., sp. nov., a halophilic Bacteroidetes from mesopelagic Southwest Indian Ocean with higher carbohydrate metabolic potential.</title>
        <authorList>
            <person name="Chen B."/>
            <person name="Zhang M."/>
            <person name="Lin D."/>
            <person name="Ye J."/>
            <person name="Tang K."/>
        </authorList>
    </citation>
    <scope>NUCLEOTIDE SEQUENCE</scope>
    <source>
        <strain evidence="1">TK19036</strain>
    </source>
</reference>
<sequence length="110" mass="13131">MTLLTELTDLVTELDNNNGYPYHLPENLFIRFHRFRKAMQLVASTINDRKGRAFLRKYETGERGEQLDRLQPNMQLERPLLLLMLEFSQDADQMERYLKQSKKRPNGFLN</sequence>
<gene>
    <name evidence="1" type="ORF">K4G66_04570</name>
</gene>